<evidence type="ECO:0000256" key="1">
    <source>
        <dbReference type="SAM" id="Phobius"/>
    </source>
</evidence>
<dbReference type="EMBL" id="MLJW01000014">
    <property type="protein sequence ID" value="OIR13418.1"/>
    <property type="molecule type" value="Genomic_DNA"/>
</dbReference>
<name>A0A1J5SXX1_9ZZZZ</name>
<gene>
    <name evidence="2" type="ORF">GALL_52320</name>
</gene>
<accession>A0A1J5SXX1</accession>
<dbReference type="AlphaFoldDB" id="A0A1J5SXX1"/>
<proteinExistence type="predicted"/>
<feature type="transmembrane region" description="Helical" evidence="1">
    <location>
        <begin position="91"/>
        <end position="110"/>
    </location>
</feature>
<organism evidence="2">
    <name type="scientific">mine drainage metagenome</name>
    <dbReference type="NCBI Taxonomy" id="410659"/>
    <lineage>
        <taxon>unclassified sequences</taxon>
        <taxon>metagenomes</taxon>
        <taxon>ecological metagenomes</taxon>
    </lineage>
</organism>
<protein>
    <submittedName>
        <fullName evidence="2">Uncharacterized protein</fullName>
    </submittedName>
</protein>
<sequence length="209" mass="22570">MKIDIPYLLLTLALLLIPRQILRRGFTVGRRSKRGHDTTSPRLQRQPGDHGLRMREEFRKVRNYIDLLRAGVGSICVVSVCIVAQSPNPGAVALQAAILALAILIQTVRIEERVSLYAPVFFIAGINAGIDGVLPAALGFVAAWVLNPLLPNPATFLVAMALCTAGFHSAVFGLGDHLFVLPLATAALPILLSVILRRPLSGLKHHARA</sequence>
<comment type="caution">
    <text evidence="2">The sequence shown here is derived from an EMBL/GenBank/DDBJ whole genome shotgun (WGS) entry which is preliminary data.</text>
</comment>
<keyword evidence="1" id="KW-0472">Membrane</keyword>
<evidence type="ECO:0000313" key="2">
    <source>
        <dbReference type="EMBL" id="OIR13418.1"/>
    </source>
</evidence>
<keyword evidence="1" id="KW-0812">Transmembrane</keyword>
<feature type="transmembrane region" description="Helical" evidence="1">
    <location>
        <begin position="178"/>
        <end position="196"/>
    </location>
</feature>
<feature type="transmembrane region" description="Helical" evidence="1">
    <location>
        <begin position="67"/>
        <end position="84"/>
    </location>
</feature>
<feature type="transmembrane region" description="Helical" evidence="1">
    <location>
        <begin position="116"/>
        <end position="146"/>
    </location>
</feature>
<reference evidence="2" key="1">
    <citation type="submission" date="2016-10" db="EMBL/GenBank/DDBJ databases">
        <title>Sequence of Gallionella enrichment culture.</title>
        <authorList>
            <person name="Poehlein A."/>
            <person name="Muehling M."/>
            <person name="Daniel R."/>
        </authorList>
    </citation>
    <scope>NUCLEOTIDE SEQUENCE</scope>
</reference>
<feature type="transmembrane region" description="Helical" evidence="1">
    <location>
        <begin position="153"/>
        <end position="172"/>
    </location>
</feature>
<keyword evidence="1" id="KW-1133">Transmembrane helix</keyword>